<dbReference type="InterPro" id="IPR040372">
    <property type="entry name" value="YaeB-like"/>
</dbReference>
<dbReference type="InterPro" id="IPR036414">
    <property type="entry name" value="YaeB_N_sf"/>
</dbReference>
<dbReference type="GO" id="GO:0032259">
    <property type="term" value="P:methylation"/>
    <property type="evidence" value="ECO:0007669"/>
    <property type="project" value="UniProtKB-KW"/>
</dbReference>
<evidence type="ECO:0000256" key="2">
    <source>
        <dbReference type="ARBA" id="ARBA00033753"/>
    </source>
</evidence>
<comment type="caution">
    <text evidence="4">The sequence shown here is derived from an EMBL/GenBank/DDBJ whole genome shotgun (WGS) entry which is preliminary data.</text>
</comment>
<keyword evidence="4" id="KW-0808">Transferase</keyword>
<protein>
    <submittedName>
        <fullName evidence="4">tRNA (N6-threonylcarbamoyladenosine(37)-N6)-methyltransferase TrmO</fullName>
    </submittedName>
</protein>
<dbReference type="NCBIfam" id="TIGR00104">
    <property type="entry name" value="tRNA_TsaA"/>
    <property type="match status" value="1"/>
</dbReference>
<dbReference type="InterPro" id="IPR023370">
    <property type="entry name" value="TrmO-like_N"/>
</dbReference>
<dbReference type="Pfam" id="PF01980">
    <property type="entry name" value="TrmO_N"/>
    <property type="match status" value="1"/>
</dbReference>
<reference evidence="4 5" key="1">
    <citation type="submission" date="2020-01" db="EMBL/GenBank/DDBJ databases">
        <title>Genome sequence of Desulfovibrio aerotolerans DSM 16695(T).</title>
        <authorList>
            <person name="Karnachuk O."/>
            <person name="Avakyan M."/>
            <person name="Mardanov A."/>
            <person name="Kadnikov V."/>
            <person name="Ravin N."/>
        </authorList>
    </citation>
    <scope>NUCLEOTIDE SEQUENCE [LARGE SCALE GENOMIC DNA]</scope>
    <source>
        <strain evidence="4 5">DSM 16695</strain>
    </source>
</reference>
<dbReference type="CDD" id="cd09281">
    <property type="entry name" value="UPF0066"/>
    <property type="match status" value="1"/>
</dbReference>
<dbReference type="GO" id="GO:0008168">
    <property type="term" value="F:methyltransferase activity"/>
    <property type="evidence" value="ECO:0007669"/>
    <property type="project" value="UniProtKB-KW"/>
</dbReference>
<dbReference type="Gene3D" id="2.40.30.70">
    <property type="entry name" value="YaeB-like"/>
    <property type="match status" value="1"/>
</dbReference>
<proteinExistence type="inferred from homology"/>
<feature type="domain" description="TsaA-like" evidence="3">
    <location>
        <begin position="13"/>
        <end position="144"/>
    </location>
</feature>
<keyword evidence="5" id="KW-1185">Reference proteome</keyword>
<keyword evidence="4" id="KW-0489">Methyltransferase</keyword>
<dbReference type="OrthoDB" id="9804309at2"/>
<evidence type="ECO:0000313" key="5">
    <source>
        <dbReference type="Proteomes" id="UP000482487"/>
    </source>
</evidence>
<evidence type="ECO:0000256" key="1">
    <source>
        <dbReference type="ARBA" id="ARBA00022691"/>
    </source>
</evidence>
<dbReference type="SUPFAM" id="SSF118196">
    <property type="entry name" value="YaeB-like"/>
    <property type="match status" value="1"/>
</dbReference>
<evidence type="ECO:0000313" key="4">
    <source>
        <dbReference type="EMBL" id="MYL84877.1"/>
    </source>
</evidence>
<dbReference type="EMBL" id="WVUD01000045">
    <property type="protein sequence ID" value="MYL84877.1"/>
    <property type="molecule type" value="Genomic_DNA"/>
</dbReference>
<dbReference type="AlphaFoldDB" id="A0A7C9N2L0"/>
<gene>
    <name evidence="4" type="primary">tsaA</name>
    <name evidence="4" type="ORF">GTA51_17325</name>
</gene>
<dbReference type="RefSeq" id="WP_160963309.1">
    <property type="nucleotide sequence ID" value="NZ_WVUD01000045.1"/>
</dbReference>
<keyword evidence="1" id="KW-0949">S-adenosyl-L-methionine</keyword>
<sequence length="171" mass="18209">MPDPSLPGEPVVLRPIGVIRTPFASLEGMPIQPGGAREVLGQVVLDPELAPALADVTGFSHVYLLYCFHQSAGYKTTVTPYLDTTPRGLFATRAPKRPNPIGLSVVEVVSVAGNVLTVRGIDVLDGTPLFDIKPYAPAFDAPAGEVRSGWLDGRKDAVASTRSDDRFVPET</sequence>
<comment type="similarity">
    <text evidence="2">Belongs to the tRNA methyltransferase O family.</text>
</comment>
<dbReference type="PANTHER" id="PTHR12818">
    <property type="entry name" value="TRNA (ADENINE(37)-N6)-METHYLTRANSFERASE"/>
    <property type="match status" value="1"/>
</dbReference>
<dbReference type="PANTHER" id="PTHR12818:SF0">
    <property type="entry name" value="TRNA (ADENINE(37)-N6)-METHYLTRANSFERASE"/>
    <property type="match status" value="1"/>
</dbReference>
<organism evidence="4 5">
    <name type="scientific">Solidesulfovibrio aerotolerans</name>
    <dbReference type="NCBI Taxonomy" id="295255"/>
    <lineage>
        <taxon>Bacteria</taxon>
        <taxon>Pseudomonadati</taxon>
        <taxon>Thermodesulfobacteriota</taxon>
        <taxon>Desulfovibrionia</taxon>
        <taxon>Desulfovibrionales</taxon>
        <taxon>Desulfovibrionaceae</taxon>
        <taxon>Solidesulfovibrio</taxon>
    </lineage>
</organism>
<dbReference type="PROSITE" id="PS51668">
    <property type="entry name" value="TSAA_2"/>
    <property type="match status" value="1"/>
</dbReference>
<evidence type="ECO:0000259" key="3">
    <source>
        <dbReference type="PROSITE" id="PS51668"/>
    </source>
</evidence>
<dbReference type="InterPro" id="IPR036413">
    <property type="entry name" value="YaeB-like_sf"/>
</dbReference>
<name>A0A7C9N2L0_9BACT</name>
<accession>A0A7C9N2L0</accession>
<dbReference type="Proteomes" id="UP000482487">
    <property type="component" value="Unassembled WGS sequence"/>
</dbReference>